<proteinExistence type="predicted"/>
<sequence>MFLEKFLGTKRGEKGETRAAAAAAVHTSLDRRRHTSICRCRRHSLSPCALPCPVVGELSPPSRWTASSCVTCVIPLPSPLPPETAPRPHREALLPLDSHVRSRLERERYAAASPSPRTAPRPSVSRPSDPVARSLSM</sequence>
<feature type="compositionally biased region" description="Low complexity" evidence="1">
    <location>
        <begin position="110"/>
        <end position="137"/>
    </location>
</feature>
<keyword evidence="3" id="KW-1185">Reference proteome</keyword>
<organism evidence="2">
    <name type="scientific">Oryza nivara</name>
    <name type="common">Indian wild rice</name>
    <name type="synonym">Oryza sativa f. spontanea</name>
    <dbReference type="NCBI Taxonomy" id="4536"/>
    <lineage>
        <taxon>Eukaryota</taxon>
        <taxon>Viridiplantae</taxon>
        <taxon>Streptophyta</taxon>
        <taxon>Embryophyta</taxon>
        <taxon>Tracheophyta</taxon>
        <taxon>Spermatophyta</taxon>
        <taxon>Magnoliopsida</taxon>
        <taxon>Liliopsida</taxon>
        <taxon>Poales</taxon>
        <taxon>Poaceae</taxon>
        <taxon>BOP clade</taxon>
        <taxon>Oryzoideae</taxon>
        <taxon>Oryzeae</taxon>
        <taxon>Oryzinae</taxon>
        <taxon>Oryza</taxon>
    </lineage>
</organism>
<dbReference type="Gramene" id="ONIVA01G32530.1">
    <property type="protein sequence ID" value="ONIVA01G32530.1"/>
    <property type="gene ID" value="ONIVA01G32530"/>
</dbReference>
<reference evidence="2" key="1">
    <citation type="submission" date="2015-04" db="UniProtKB">
        <authorList>
            <consortium name="EnsemblPlants"/>
        </authorList>
    </citation>
    <scope>IDENTIFICATION</scope>
    <source>
        <strain evidence="2">SL10</strain>
    </source>
</reference>
<evidence type="ECO:0000256" key="1">
    <source>
        <dbReference type="SAM" id="MobiDB-lite"/>
    </source>
</evidence>
<reference evidence="2" key="2">
    <citation type="submission" date="2018-04" db="EMBL/GenBank/DDBJ databases">
        <title>OnivRS2 (Oryza nivara Reference Sequence Version 2).</title>
        <authorList>
            <person name="Zhang J."/>
            <person name="Kudrna D."/>
            <person name="Lee S."/>
            <person name="Talag J."/>
            <person name="Rajasekar S."/>
            <person name="Welchert J."/>
            <person name="Hsing Y.-I."/>
            <person name="Wing R.A."/>
        </authorList>
    </citation>
    <scope>NUCLEOTIDE SEQUENCE [LARGE SCALE GENOMIC DNA]</scope>
</reference>
<accession>A0A0E0FS27</accession>
<protein>
    <submittedName>
        <fullName evidence="2">Uncharacterized protein</fullName>
    </submittedName>
</protein>
<feature type="compositionally biased region" description="Basic and acidic residues" evidence="1">
    <location>
        <begin position="86"/>
        <end position="109"/>
    </location>
</feature>
<dbReference type="HOGENOM" id="CLU_1868398_0_0_1"/>
<dbReference type="Proteomes" id="UP000006591">
    <property type="component" value="Chromosome 1"/>
</dbReference>
<dbReference type="EnsemblPlants" id="ONIVA01G32530.1">
    <property type="protein sequence ID" value="ONIVA01G32530.1"/>
    <property type="gene ID" value="ONIVA01G32530"/>
</dbReference>
<evidence type="ECO:0000313" key="2">
    <source>
        <dbReference type="EnsemblPlants" id="ONIVA01G32530.1"/>
    </source>
</evidence>
<evidence type="ECO:0000313" key="3">
    <source>
        <dbReference type="Proteomes" id="UP000006591"/>
    </source>
</evidence>
<dbReference type="AlphaFoldDB" id="A0A0E0FS27"/>
<feature type="region of interest" description="Disordered" evidence="1">
    <location>
        <begin position="79"/>
        <end position="137"/>
    </location>
</feature>
<name>A0A0E0FS27_ORYNI</name>